<proteinExistence type="predicted"/>
<sequence length="376" mass="43258">MTFAIISHVNHYYSQNQYWAYAPYVREMNIWLKHVDKVIIVAPCEKNDKGVIDLAYQHHQIHFKKVKSFDIKTLKALLNTFIALPTIFVNVFRAMQNADHIHLRCPGNMGLVGAIVQIFFPGKTKTAKYAGNWDPKAKQPFTYKLQRWILGNTFLTKNMQVLVYGEWENQTKNIKPFFTATYSSEDIENLETQTQTLKFQEPIRFVFVGTLSVGKQPLYALKLIEELNKKGLQVSIEFYGEGKQTEILSNYIESNDLNKIAFLRGNQSKETLLSTYKKSDFLLLPSKSEGWPKVVAEAMFWGCLPVALPVSCVPYMMGNGSRGIMLEGKLFEDSNQLVKVINNPTLYQKMTFEAQSWAQQFTTNKFETEIRKLLKG</sequence>
<reference evidence="3" key="1">
    <citation type="submission" date="2022-04" db="EMBL/GenBank/DDBJ databases">
        <title>Consumption of N2O by Flavobacterium azooxidireducens sp. nov. isolated from Decomposing Leaf Litter of Phragmites australis (Cav.).</title>
        <authorList>
            <person name="Behrendt U."/>
            <person name="Spanner T."/>
            <person name="Augustin J."/>
            <person name="Horn M.A."/>
            <person name="Kolb S."/>
            <person name="Ulrich A."/>
        </authorList>
    </citation>
    <scope>NUCLEOTIDE SEQUENCE</scope>
    <source>
        <strain evidence="3">IGB 4-14</strain>
    </source>
</reference>
<evidence type="ECO:0000313" key="4">
    <source>
        <dbReference type="Proteomes" id="UP000830583"/>
    </source>
</evidence>
<protein>
    <submittedName>
        <fullName evidence="3">Glycosyltransferase</fullName>
    </submittedName>
</protein>
<evidence type="ECO:0000313" key="3">
    <source>
        <dbReference type="EMBL" id="UPQ79669.1"/>
    </source>
</evidence>
<dbReference type="Proteomes" id="UP000830583">
    <property type="component" value="Chromosome"/>
</dbReference>
<keyword evidence="4" id="KW-1185">Reference proteome</keyword>
<dbReference type="RefSeq" id="WP_248434988.1">
    <property type="nucleotide sequence ID" value="NZ_CP096205.1"/>
</dbReference>
<name>A0ABY4KG39_9FLAO</name>
<evidence type="ECO:0000256" key="1">
    <source>
        <dbReference type="ARBA" id="ARBA00022679"/>
    </source>
</evidence>
<evidence type="ECO:0000259" key="2">
    <source>
        <dbReference type="Pfam" id="PF00534"/>
    </source>
</evidence>
<accession>A0ABY4KG39</accession>
<dbReference type="EMBL" id="CP096205">
    <property type="protein sequence ID" value="UPQ79669.1"/>
    <property type="molecule type" value="Genomic_DNA"/>
</dbReference>
<dbReference type="Gene3D" id="3.40.50.2000">
    <property type="entry name" value="Glycogen Phosphorylase B"/>
    <property type="match status" value="1"/>
</dbReference>
<dbReference type="SUPFAM" id="SSF53756">
    <property type="entry name" value="UDP-Glycosyltransferase/glycogen phosphorylase"/>
    <property type="match status" value="1"/>
</dbReference>
<gene>
    <name evidence="3" type="ORF">M0M57_02250</name>
</gene>
<dbReference type="InterPro" id="IPR001296">
    <property type="entry name" value="Glyco_trans_1"/>
</dbReference>
<organism evidence="3 4">
    <name type="scientific">Flavobacterium azooxidireducens</name>
    <dbReference type="NCBI Taxonomy" id="1871076"/>
    <lineage>
        <taxon>Bacteria</taxon>
        <taxon>Pseudomonadati</taxon>
        <taxon>Bacteroidota</taxon>
        <taxon>Flavobacteriia</taxon>
        <taxon>Flavobacteriales</taxon>
        <taxon>Flavobacteriaceae</taxon>
        <taxon>Flavobacterium</taxon>
    </lineage>
</organism>
<feature type="domain" description="Glycosyl transferase family 1" evidence="2">
    <location>
        <begin position="194"/>
        <end position="354"/>
    </location>
</feature>
<dbReference type="Pfam" id="PF00534">
    <property type="entry name" value="Glycos_transf_1"/>
    <property type="match status" value="1"/>
</dbReference>
<keyword evidence="1" id="KW-0808">Transferase</keyword>
<dbReference type="PANTHER" id="PTHR46401:SF2">
    <property type="entry name" value="GLYCOSYLTRANSFERASE WBBK-RELATED"/>
    <property type="match status" value="1"/>
</dbReference>
<dbReference type="PANTHER" id="PTHR46401">
    <property type="entry name" value="GLYCOSYLTRANSFERASE WBBK-RELATED"/>
    <property type="match status" value="1"/>
</dbReference>